<dbReference type="RefSeq" id="WP_141611056.1">
    <property type="nucleotide sequence ID" value="NZ_VIGC02000021.1"/>
</dbReference>
<evidence type="ECO:0000313" key="1">
    <source>
        <dbReference type="EMBL" id="TQE94664.1"/>
    </source>
</evidence>
<reference evidence="1 2" key="1">
    <citation type="submission" date="2019-06" db="EMBL/GenBank/DDBJ databases">
        <title>Genome sequence of Litorilinea aerophila BAA-2444.</title>
        <authorList>
            <person name="Maclea K.S."/>
            <person name="Maurais E.G."/>
            <person name="Iannazzi L.C."/>
        </authorList>
    </citation>
    <scope>NUCLEOTIDE SEQUENCE [LARGE SCALE GENOMIC DNA]</scope>
    <source>
        <strain evidence="1 2">ATCC BAA-2444</strain>
    </source>
</reference>
<dbReference type="GO" id="GO:0030246">
    <property type="term" value="F:carbohydrate binding"/>
    <property type="evidence" value="ECO:0007669"/>
    <property type="project" value="InterPro"/>
</dbReference>
<gene>
    <name evidence="1" type="ORF">FKZ61_15485</name>
</gene>
<organism evidence="1 2">
    <name type="scientific">Litorilinea aerophila</name>
    <dbReference type="NCBI Taxonomy" id="1204385"/>
    <lineage>
        <taxon>Bacteria</taxon>
        <taxon>Bacillati</taxon>
        <taxon>Chloroflexota</taxon>
        <taxon>Caldilineae</taxon>
        <taxon>Caldilineales</taxon>
        <taxon>Caldilineaceae</taxon>
        <taxon>Litorilinea</taxon>
    </lineage>
</organism>
<name>A0A540VD28_9CHLR</name>
<accession>A0A540VD28</accession>
<dbReference type="Gene3D" id="2.70.98.10">
    <property type="match status" value="1"/>
</dbReference>
<sequence length="363" mass="40541">MTTTIHLTPELFTRQEHLLVEHGSLSATTFRFESGVSAVRLRSDTGELVMLPFQGQQIWSAVVAGRNLTMKSMFDQPRPTRQYLETYGGFLLHCGVTAMGVPGEQDTHPLHGELPNAPYQKAHVVLGEDEQGLYIGLGGEYQHTVAFSTNYVARPLVKLYADRPRFTMGLQFTNLKRTPMEYMYLAHVNFRPVDHGRLVYSAHATPEHVRVRRSIPSHVRPGPGYVEFLQELAEHPEKHHVLAPELAFDPEVVFIIDYLADADGWAHSMQVHPDGSADYLRHRPSELDKGVRWICRTPDQDALGLVLPATAEPEGYTAEKAKGNIRTLGPGESFQCEMEAGVLSPQETTAMAAHIQQILEQSA</sequence>
<protein>
    <submittedName>
        <fullName evidence="1">DUF4432 family protein</fullName>
    </submittedName>
</protein>
<proteinExistence type="predicted"/>
<dbReference type="Pfam" id="PF14486">
    <property type="entry name" value="DUF4432"/>
    <property type="match status" value="1"/>
</dbReference>
<keyword evidence="2" id="KW-1185">Reference proteome</keyword>
<dbReference type="AlphaFoldDB" id="A0A540VD28"/>
<comment type="caution">
    <text evidence="1">The sequence shown here is derived from an EMBL/GenBank/DDBJ whole genome shotgun (WGS) entry which is preliminary data.</text>
</comment>
<dbReference type="EMBL" id="VIGC01000021">
    <property type="protein sequence ID" value="TQE94664.1"/>
    <property type="molecule type" value="Genomic_DNA"/>
</dbReference>
<dbReference type="OrthoDB" id="146552at2"/>
<dbReference type="InterPro" id="IPR027839">
    <property type="entry name" value="DUF4432"/>
</dbReference>
<evidence type="ECO:0000313" key="2">
    <source>
        <dbReference type="Proteomes" id="UP000317371"/>
    </source>
</evidence>
<dbReference type="InterPro" id="IPR014718">
    <property type="entry name" value="GH-type_carb-bd"/>
</dbReference>
<dbReference type="Proteomes" id="UP000317371">
    <property type="component" value="Unassembled WGS sequence"/>
</dbReference>
<dbReference type="InParanoid" id="A0A540VD28"/>